<dbReference type="Gene3D" id="2.60.40.1760">
    <property type="entry name" value="glycosyl hydrolase (family 31)"/>
    <property type="match status" value="1"/>
</dbReference>
<dbReference type="CDD" id="cd14752">
    <property type="entry name" value="GH31_N"/>
    <property type="match status" value="1"/>
</dbReference>
<dbReference type="InterPro" id="IPR053497">
    <property type="entry name" value="GH31_Enzymes"/>
</dbReference>
<dbReference type="AlphaFoldDB" id="A0A2T9X3H4"/>
<organism evidence="8 9">
    <name type="scientific">Acidianus hospitalis</name>
    <dbReference type="NCBI Taxonomy" id="563177"/>
    <lineage>
        <taxon>Archaea</taxon>
        <taxon>Thermoproteota</taxon>
        <taxon>Thermoprotei</taxon>
        <taxon>Sulfolobales</taxon>
        <taxon>Sulfolobaceae</taxon>
        <taxon>Acidianus</taxon>
    </lineage>
</organism>
<dbReference type="InterPro" id="IPR013780">
    <property type="entry name" value="Glyco_hydro_b"/>
</dbReference>
<protein>
    <submittedName>
        <fullName evidence="8">Alpha-glucosidase</fullName>
    </submittedName>
</protein>
<dbReference type="InterPro" id="IPR030458">
    <property type="entry name" value="Glyco_hydro_31_AS"/>
</dbReference>
<comment type="similarity">
    <text evidence="1 4">Belongs to the glycosyl hydrolase 31 family.</text>
</comment>
<evidence type="ECO:0000313" key="8">
    <source>
        <dbReference type="EMBL" id="PVU74612.1"/>
    </source>
</evidence>
<sequence>MKVVIKESGEGIYKIIVNDPFPPVEFPFEGKDSEKDLSFFSLNITERDGNILIEKDLDIKEHVLGLGEKAFELDRRRGRFIMYNVDAGAYGKFDEPLYLNVPFMITVKNGVARGYFINSSSKVIFDIGVEDYGKIKIKIPEPSVEIYYFEGPTIEKVLEQYSEITGKPFLPPIWAFGYMISRYSYFPQDKIVKLLDELKEEGFNVTGVFLDIDYMDSFKLFTWNRDRFPDPRKFIDEVHSRGVKVITIVDHSVRVDQNYEVFISGLGKYCETDKGDLFVGKLWPGNSVYPDFFREETRDWWSELISKWLSQGVDGIWLDMNEPTDFTKVFQIREVLGSTPIELRDDRTYYTFPDNVIHYLRGKKVLHSQVRNAYPYYEAMATFEGFKKVGKDEIFILSRSGYAGIQKYAFVWTGDNTSARDQLILQLQTVLGLSISGIPYVGIDIGGFQGRLSKVENSPEILLYMFRLAMFFPFFRTHKAKDGIDVEPIYLPYYYKEKVRDVINTRYKFLPYIYCLAKEAHETGHPIIRPLFYEFSEDEDTYKIEDEYMLGKYVLYAPQLGENRVVYLPGKWFEYSTGEERSGWVKTNADLPIYIRENSVVNLDGNDLIVLGNSKLKCEIEIEKKGNIITFSKPYFVNILVTDKAEKVIIDDNEVKTEDFGALSKVKINKEVRKVELVY</sequence>
<dbReference type="GO" id="GO:0005975">
    <property type="term" value="P:carbohydrate metabolic process"/>
    <property type="evidence" value="ECO:0007669"/>
    <property type="project" value="InterPro"/>
</dbReference>
<gene>
    <name evidence="8" type="ORF">DDW13_06730</name>
</gene>
<dbReference type="SUPFAM" id="SSF74650">
    <property type="entry name" value="Galactose mutarotase-like"/>
    <property type="match status" value="1"/>
</dbReference>
<dbReference type="GO" id="GO:0004553">
    <property type="term" value="F:hydrolase activity, hydrolyzing O-glycosyl compounds"/>
    <property type="evidence" value="ECO:0007669"/>
    <property type="project" value="InterPro"/>
</dbReference>
<dbReference type="PANTHER" id="PTHR22762:SF120">
    <property type="entry name" value="HETEROGLYCAN GLUCOSIDASE 1"/>
    <property type="match status" value="1"/>
</dbReference>
<name>A0A2T9X3H4_9CREN</name>
<dbReference type="InterPro" id="IPR017853">
    <property type="entry name" value="GH"/>
</dbReference>
<evidence type="ECO:0000259" key="7">
    <source>
        <dbReference type="Pfam" id="PF21365"/>
    </source>
</evidence>
<proteinExistence type="inferred from homology"/>
<feature type="domain" description="Glycoside hydrolase family 31 N-terminal" evidence="6">
    <location>
        <begin position="51"/>
        <end position="126"/>
    </location>
</feature>
<accession>A0A2T9X3H4</accession>
<dbReference type="Gene3D" id="3.20.20.80">
    <property type="entry name" value="Glycosidases"/>
    <property type="match status" value="1"/>
</dbReference>
<dbReference type="PANTHER" id="PTHR22762">
    <property type="entry name" value="ALPHA-GLUCOSIDASE"/>
    <property type="match status" value="1"/>
</dbReference>
<keyword evidence="3 4" id="KW-0326">Glycosidase</keyword>
<evidence type="ECO:0000259" key="6">
    <source>
        <dbReference type="Pfam" id="PF13802"/>
    </source>
</evidence>
<comment type="caution">
    <text evidence="8">The sequence shown here is derived from an EMBL/GenBank/DDBJ whole genome shotgun (WGS) entry which is preliminary data.</text>
</comment>
<dbReference type="Pfam" id="PF13802">
    <property type="entry name" value="Gal_mutarotas_2"/>
    <property type="match status" value="1"/>
</dbReference>
<dbReference type="Pfam" id="PF01055">
    <property type="entry name" value="Glyco_hydro_31_2nd"/>
    <property type="match status" value="1"/>
</dbReference>
<dbReference type="GO" id="GO:0030246">
    <property type="term" value="F:carbohydrate binding"/>
    <property type="evidence" value="ECO:0007669"/>
    <property type="project" value="InterPro"/>
</dbReference>
<dbReference type="SUPFAM" id="SSF51011">
    <property type="entry name" value="Glycosyl hydrolase domain"/>
    <property type="match status" value="1"/>
</dbReference>
<dbReference type="SUPFAM" id="SSF51445">
    <property type="entry name" value="(Trans)glycosidases"/>
    <property type="match status" value="1"/>
</dbReference>
<feature type="domain" description="Glycosyl hydrolase family 31 C-terminal" evidence="7">
    <location>
        <begin position="524"/>
        <end position="601"/>
    </location>
</feature>
<dbReference type="Gene3D" id="2.60.40.1180">
    <property type="entry name" value="Golgi alpha-mannosidase II"/>
    <property type="match status" value="1"/>
</dbReference>
<feature type="domain" description="Glycoside hydrolase family 31 TIM barrel" evidence="5">
    <location>
        <begin position="168"/>
        <end position="514"/>
    </location>
</feature>
<keyword evidence="2 4" id="KW-0378">Hydrolase</keyword>
<dbReference type="InterPro" id="IPR000322">
    <property type="entry name" value="Glyco_hydro_31_TIM"/>
</dbReference>
<dbReference type="InterPro" id="IPR048395">
    <property type="entry name" value="Glyco_hydro_31_C"/>
</dbReference>
<dbReference type="Pfam" id="PF21365">
    <property type="entry name" value="Glyco_hydro_31_3rd"/>
    <property type="match status" value="1"/>
</dbReference>
<dbReference type="InterPro" id="IPR025887">
    <property type="entry name" value="Glyco_hydro_31_N_dom"/>
</dbReference>
<evidence type="ECO:0000256" key="2">
    <source>
        <dbReference type="ARBA" id="ARBA00022801"/>
    </source>
</evidence>
<dbReference type="Proteomes" id="UP000245638">
    <property type="component" value="Unassembled WGS sequence"/>
</dbReference>
<evidence type="ECO:0000313" key="9">
    <source>
        <dbReference type="Proteomes" id="UP000245638"/>
    </source>
</evidence>
<evidence type="ECO:0000256" key="3">
    <source>
        <dbReference type="ARBA" id="ARBA00023295"/>
    </source>
</evidence>
<dbReference type="InterPro" id="IPR011013">
    <property type="entry name" value="Gal_mutarotase_sf_dom"/>
</dbReference>
<evidence type="ECO:0000259" key="5">
    <source>
        <dbReference type="Pfam" id="PF01055"/>
    </source>
</evidence>
<evidence type="ECO:0000256" key="4">
    <source>
        <dbReference type="RuleBase" id="RU361185"/>
    </source>
</evidence>
<dbReference type="NCBIfam" id="NF040948">
    <property type="entry name" value="alpha_gluc_MalA"/>
    <property type="match status" value="1"/>
</dbReference>
<evidence type="ECO:0000256" key="1">
    <source>
        <dbReference type="ARBA" id="ARBA00007806"/>
    </source>
</evidence>
<dbReference type="CDD" id="cd06604">
    <property type="entry name" value="GH31_glucosidase_II_MalA"/>
    <property type="match status" value="1"/>
</dbReference>
<dbReference type="EMBL" id="QEFD01000196">
    <property type="protein sequence ID" value="PVU74612.1"/>
    <property type="molecule type" value="Genomic_DNA"/>
</dbReference>
<reference evidence="8 9" key="1">
    <citation type="journal article" date="2015" name="Appl. Environ. Microbiol.">
        <title>Nanoarchaeota, Their Sulfolobales Host, and Nanoarchaeota Virus Distribution across Yellowstone National Park Hot Springs.</title>
        <authorList>
            <person name="Munson-McGee J.H."/>
            <person name="Field E.K."/>
            <person name="Bateson M."/>
            <person name="Rooney C."/>
            <person name="Stepanauskas R."/>
            <person name="Young M.J."/>
        </authorList>
    </citation>
    <scope>NUCLEOTIDE SEQUENCE [LARGE SCALE GENOMIC DNA]</scope>
    <source>
        <strain evidence="8">SCGC AC-742_N10</strain>
    </source>
</reference>
<dbReference type="PROSITE" id="PS00129">
    <property type="entry name" value="GLYCOSYL_HYDROL_F31_1"/>
    <property type="match status" value="1"/>
</dbReference>